<dbReference type="KEGG" id="abi:Aboo_0697"/>
<name>D3TD73_ACIB4</name>
<dbReference type="PROSITE" id="PS50263">
    <property type="entry name" value="CN_HYDROLASE"/>
    <property type="match status" value="1"/>
</dbReference>
<dbReference type="OrthoDB" id="39312at2157"/>
<dbReference type="Gene3D" id="3.60.110.10">
    <property type="entry name" value="Carbon-nitrogen hydrolase"/>
    <property type="match status" value="1"/>
</dbReference>
<organism evidence="2 3">
    <name type="scientific">Aciduliprofundum boonei (strain DSM 19572 / T469)</name>
    <dbReference type="NCBI Taxonomy" id="439481"/>
    <lineage>
        <taxon>Archaea</taxon>
        <taxon>Methanobacteriati</taxon>
        <taxon>Thermoplasmatota</taxon>
        <taxon>DHVE2 group</taxon>
        <taxon>Candidatus Aciduliprofundum</taxon>
    </lineage>
</organism>
<reference evidence="2" key="1">
    <citation type="submission" date="2010-02" db="EMBL/GenBank/DDBJ databases">
        <title>Complete sequence of Aciduliprofundum boonei T469.</title>
        <authorList>
            <consortium name="US DOE Joint Genome Institute"/>
            <person name="Lucas S."/>
            <person name="Copeland A."/>
            <person name="Lapidus A."/>
            <person name="Cheng J.-F."/>
            <person name="Bruce D."/>
            <person name="Goodwin L."/>
            <person name="Pitluck S."/>
            <person name="Saunders E."/>
            <person name="Detter J.C."/>
            <person name="Han C."/>
            <person name="Tapia R."/>
            <person name="Land M."/>
            <person name="Hauser L."/>
            <person name="Kyrpides N."/>
            <person name="Mikhailova N."/>
            <person name="Flores G."/>
            <person name="Reysenbach A.-L."/>
            <person name="Woyke T."/>
        </authorList>
    </citation>
    <scope>NUCLEOTIDE SEQUENCE</scope>
    <source>
        <strain evidence="2">T469</strain>
    </source>
</reference>
<evidence type="ECO:0000313" key="2">
    <source>
        <dbReference type="EMBL" id="ADD08508.1"/>
    </source>
</evidence>
<evidence type="ECO:0000259" key="1">
    <source>
        <dbReference type="PROSITE" id="PS50263"/>
    </source>
</evidence>
<dbReference type="CDD" id="cd07197">
    <property type="entry name" value="nitrilase"/>
    <property type="match status" value="1"/>
</dbReference>
<gene>
    <name evidence="2" type="ordered locus">Aboo_0697</name>
</gene>
<keyword evidence="3" id="KW-1185">Reference proteome</keyword>
<feature type="domain" description="CN hydrolase" evidence="1">
    <location>
        <begin position="1"/>
        <end position="231"/>
    </location>
</feature>
<dbReference type="AlphaFoldDB" id="D3TD73"/>
<evidence type="ECO:0000313" key="3">
    <source>
        <dbReference type="Proteomes" id="UP000001400"/>
    </source>
</evidence>
<proteinExistence type="predicted"/>
<dbReference type="PANTHER" id="PTHR23088">
    <property type="entry name" value="NITRILASE-RELATED"/>
    <property type="match status" value="1"/>
</dbReference>
<dbReference type="InterPro" id="IPR003010">
    <property type="entry name" value="C-N_Hydrolase"/>
</dbReference>
<dbReference type="GeneID" id="8827643"/>
<dbReference type="InterPro" id="IPR036526">
    <property type="entry name" value="C-N_Hydrolase_sf"/>
</dbReference>
<dbReference type="HOGENOM" id="CLU_030130_3_8_2"/>
<sequence>MKVLLAQMRASFDVQNNLKRLLNIVKRNDADMYVFPELYLTGYLIRDKIFERAMDGEDEIFGDIVNVAKDKVLIFGFPERAEHIYNSAAVIVDGEIKIARKLYLPNFGPFEEKLYFKEGEKPFVVDTQFGKIGVQICYDAFFPEVAKTQALNGADIIVNISASPITSRAMFEKIIPARAIENTVFFVYVNWAGLQRTMEFWGGSMFYSPRGKLLYKAPYFEEDIHTVEINLDDIALARRVRPTLRDTRKELFSFV</sequence>
<protein>
    <submittedName>
        <fullName evidence="2">Nitrilase/cyanide hydratase and apolipoprotein N-acyltransferase</fullName>
    </submittedName>
</protein>
<dbReference type="SUPFAM" id="SSF56317">
    <property type="entry name" value="Carbon-nitrogen hydrolase"/>
    <property type="match status" value="1"/>
</dbReference>
<dbReference type="RefSeq" id="WP_012997204.1">
    <property type="nucleotide sequence ID" value="NC_013926.1"/>
</dbReference>
<dbReference type="EMBL" id="CP001941">
    <property type="protein sequence ID" value="ADD08508.1"/>
    <property type="molecule type" value="Genomic_DNA"/>
</dbReference>
<dbReference type="PANTHER" id="PTHR23088:SF27">
    <property type="entry name" value="DEAMINATED GLUTATHIONE AMIDASE"/>
    <property type="match status" value="1"/>
</dbReference>
<dbReference type="Proteomes" id="UP000001400">
    <property type="component" value="Chromosome"/>
</dbReference>
<dbReference type="Pfam" id="PF00795">
    <property type="entry name" value="CN_hydrolase"/>
    <property type="match status" value="1"/>
</dbReference>
<accession>D3TD73</accession>